<reference evidence="2 3" key="1">
    <citation type="journal article" date="2018" name="Sci. Rep.">
        <title>Genomic signatures of local adaptation to the degree of environmental predictability in rotifers.</title>
        <authorList>
            <person name="Franch-Gras L."/>
            <person name="Hahn C."/>
            <person name="Garcia-Roger E.M."/>
            <person name="Carmona M.J."/>
            <person name="Serra M."/>
            <person name="Gomez A."/>
        </authorList>
    </citation>
    <scope>NUCLEOTIDE SEQUENCE [LARGE SCALE GENOMIC DNA]</scope>
    <source>
        <strain evidence="2">HYR1</strain>
    </source>
</reference>
<dbReference type="Proteomes" id="UP000276133">
    <property type="component" value="Unassembled WGS sequence"/>
</dbReference>
<protein>
    <submittedName>
        <fullName evidence="2">Uncharacterized protein</fullName>
    </submittedName>
</protein>
<dbReference type="EMBL" id="REGN01001112">
    <property type="protein sequence ID" value="RNA36905.1"/>
    <property type="molecule type" value="Genomic_DNA"/>
</dbReference>
<comment type="caution">
    <text evidence="2">The sequence shown here is derived from an EMBL/GenBank/DDBJ whole genome shotgun (WGS) entry which is preliminary data.</text>
</comment>
<gene>
    <name evidence="2" type="ORF">BpHYR1_025537</name>
</gene>
<proteinExistence type="predicted"/>
<feature type="compositionally biased region" description="Polar residues" evidence="1">
    <location>
        <begin position="40"/>
        <end position="52"/>
    </location>
</feature>
<keyword evidence="3" id="KW-1185">Reference proteome</keyword>
<organism evidence="2 3">
    <name type="scientific">Brachionus plicatilis</name>
    <name type="common">Marine rotifer</name>
    <name type="synonym">Brachionus muelleri</name>
    <dbReference type="NCBI Taxonomy" id="10195"/>
    <lineage>
        <taxon>Eukaryota</taxon>
        <taxon>Metazoa</taxon>
        <taxon>Spiralia</taxon>
        <taxon>Gnathifera</taxon>
        <taxon>Rotifera</taxon>
        <taxon>Eurotatoria</taxon>
        <taxon>Monogononta</taxon>
        <taxon>Pseudotrocha</taxon>
        <taxon>Ploima</taxon>
        <taxon>Brachionidae</taxon>
        <taxon>Brachionus</taxon>
    </lineage>
</organism>
<name>A0A3M7SMK1_BRAPC</name>
<evidence type="ECO:0000256" key="1">
    <source>
        <dbReference type="SAM" id="MobiDB-lite"/>
    </source>
</evidence>
<dbReference type="AlphaFoldDB" id="A0A3M7SMK1"/>
<sequence>MAQQAESEVTIIDFNGNSHETDRQKRTSSQAERSRLGLATQATTNSNQQHKLTRANNKTQACEIEHGHNIFFLSILL</sequence>
<feature type="region of interest" description="Disordered" evidence="1">
    <location>
        <begin position="1"/>
        <end position="52"/>
    </location>
</feature>
<evidence type="ECO:0000313" key="2">
    <source>
        <dbReference type="EMBL" id="RNA36905.1"/>
    </source>
</evidence>
<accession>A0A3M7SMK1</accession>
<evidence type="ECO:0000313" key="3">
    <source>
        <dbReference type="Proteomes" id="UP000276133"/>
    </source>
</evidence>